<keyword evidence="1" id="KW-0479">Metal-binding</keyword>
<dbReference type="InterPro" id="IPR013087">
    <property type="entry name" value="Znf_C2H2_type"/>
</dbReference>
<dbReference type="GeneID" id="54453874"/>
<reference evidence="5" key="2">
    <citation type="submission" date="2020-04" db="EMBL/GenBank/DDBJ databases">
        <authorList>
            <consortium name="NCBI Genome Project"/>
        </authorList>
    </citation>
    <scope>NUCLEOTIDE SEQUENCE</scope>
    <source>
        <strain evidence="5">CBS 304.34</strain>
    </source>
</reference>
<protein>
    <recommendedName>
        <fullName evidence="2">C2H2-type domain-containing protein</fullName>
    </recommendedName>
</protein>
<evidence type="ECO:0000313" key="3">
    <source>
        <dbReference type="EMBL" id="KAF2803395.1"/>
    </source>
</evidence>
<evidence type="ECO:0000313" key="5">
    <source>
        <dbReference type="RefSeq" id="XP_033570359.1"/>
    </source>
</evidence>
<dbReference type="GO" id="GO:0008270">
    <property type="term" value="F:zinc ion binding"/>
    <property type="evidence" value="ECO:0007669"/>
    <property type="project" value="UniProtKB-KW"/>
</dbReference>
<keyword evidence="1" id="KW-0862">Zinc</keyword>
<evidence type="ECO:0000313" key="4">
    <source>
        <dbReference type="Proteomes" id="UP000504636"/>
    </source>
</evidence>
<dbReference type="EMBL" id="MU003718">
    <property type="protein sequence ID" value="KAF2803395.1"/>
    <property type="molecule type" value="Genomic_DNA"/>
</dbReference>
<proteinExistence type="predicted"/>
<organism evidence="3">
    <name type="scientific">Mytilinidion resinicola</name>
    <dbReference type="NCBI Taxonomy" id="574789"/>
    <lineage>
        <taxon>Eukaryota</taxon>
        <taxon>Fungi</taxon>
        <taxon>Dikarya</taxon>
        <taxon>Ascomycota</taxon>
        <taxon>Pezizomycotina</taxon>
        <taxon>Dothideomycetes</taxon>
        <taxon>Pleosporomycetidae</taxon>
        <taxon>Mytilinidiales</taxon>
        <taxon>Mytilinidiaceae</taxon>
        <taxon>Mytilinidion</taxon>
    </lineage>
</organism>
<dbReference type="RefSeq" id="XP_033570359.1">
    <property type="nucleotide sequence ID" value="XM_033712981.1"/>
</dbReference>
<reference evidence="3 5" key="1">
    <citation type="journal article" date="2020" name="Stud. Mycol.">
        <title>101 Dothideomycetes genomes: a test case for predicting lifestyles and emergence of pathogens.</title>
        <authorList>
            <person name="Haridas S."/>
            <person name="Albert R."/>
            <person name="Binder M."/>
            <person name="Bloem J."/>
            <person name="Labutti K."/>
            <person name="Salamov A."/>
            <person name="Andreopoulos B."/>
            <person name="Baker S."/>
            <person name="Barry K."/>
            <person name="Bills G."/>
            <person name="Bluhm B."/>
            <person name="Cannon C."/>
            <person name="Castanera R."/>
            <person name="Culley D."/>
            <person name="Daum C."/>
            <person name="Ezra D."/>
            <person name="Gonzalez J."/>
            <person name="Henrissat B."/>
            <person name="Kuo A."/>
            <person name="Liang C."/>
            <person name="Lipzen A."/>
            <person name="Lutzoni F."/>
            <person name="Magnuson J."/>
            <person name="Mondo S."/>
            <person name="Nolan M."/>
            <person name="Ohm R."/>
            <person name="Pangilinan J."/>
            <person name="Park H.-J."/>
            <person name="Ramirez L."/>
            <person name="Alfaro M."/>
            <person name="Sun H."/>
            <person name="Tritt A."/>
            <person name="Yoshinaga Y."/>
            <person name="Zwiers L.-H."/>
            <person name="Turgeon B."/>
            <person name="Goodwin S."/>
            <person name="Spatafora J."/>
            <person name="Crous P."/>
            <person name="Grigoriev I."/>
        </authorList>
    </citation>
    <scope>NUCLEOTIDE SEQUENCE</scope>
    <source>
        <strain evidence="3 5">CBS 304.34</strain>
    </source>
</reference>
<accession>A0A6A6Y589</accession>
<evidence type="ECO:0000259" key="2">
    <source>
        <dbReference type="PROSITE" id="PS50157"/>
    </source>
</evidence>
<reference evidence="5" key="3">
    <citation type="submission" date="2025-04" db="UniProtKB">
        <authorList>
            <consortium name="RefSeq"/>
        </authorList>
    </citation>
    <scope>IDENTIFICATION</scope>
    <source>
        <strain evidence="5">CBS 304.34</strain>
    </source>
</reference>
<keyword evidence="4" id="KW-1185">Reference proteome</keyword>
<feature type="domain" description="C2H2-type" evidence="2">
    <location>
        <begin position="38"/>
        <end position="69"/>
    </location>
</feature>
<dbReference type="Proteomes" id="UP000504636">
    <property type="component" value="Unplaced"/>
</dbReference>
<keyword evidence="1" id="KW-0863">Zinc-finger</keyword>
<dbReference type="PROSITE" id="PS50157">
    <property type="entry name" value="ZINC_FINGER_C2H2_2"/>
    <property type="match status" value="1"/>
</dbReference>
<evidence type="ECO:0000256" key="1">
    <source>
        <dbReference type="PROSITE-ProRule" id="PRU00042"/>
    </source>
</evidence>
<dbReference type="AlphaFoldDB" id="A0A6A6Y589"/>
<gene>
    <name evidence="3 5" type="ORF">BDZ99DRAFT_171872</name>
</gene>
<sequence length="199" mass="23148">MTSSERVENISYQNQVGESVMLYECESRAVCVIRNRNHLCRKCNRRFSTRSRLEQQLKKWCSTHLRPRQSLGSDNCWPSDFSRFRISGEAKTSRSSCSSNLPPNSNCLPLWYLRVELQCRYYEVIEQVFSRRLESGGFIAQSEGRRSARCGSAPVTMNVVEGFFFLTSKQDSRRRWHLRLRFIRGEISGMQVAGTLERA</sequence>
<name>A0A6A6Y589_9PEZI</name>